<organism evidence="3 4">
    <name type="scientific">Bacillus wiedmannii</name>
    <dbReference type="NCBI Taxonomy" id="1890302"/>
    <lineage>
        <taxon>Bacteria</taxon>
        <taxon>Bacillati</taxon>
        <taxon>Bacillota</taxon>
        <taxon>Bacilli</taxon>
        <taxon>Bacillales</taxon>
        <taxon>Bacillaceae</taxon>
        <taxon>Bacillus</taxon>
        <taxon>Bacillus cereus group</taxon>
    </lineage>
</organism>
<proteinExistence type="predicted"/>
<comment type="caution">
    <text evidence="3">The sequence shown here is derived from an EMBL/GenBank/DDBJ whole genome shotgun (WGS) entry which is preliminary data.</text>
</comment>
<dbReference type="Pfam" id="PF07282">
    <property type="entry name" value="Cas12f1-like_TNB"/>
    <property type="match status" value="1"/>
</dbReference>
<dbReference type="EMBL" id="NUSP01000060">
    <property type="protein sequence ID" value="PHD55333.1"/>
    <property type="molecule type" value="Genomic_DNA"/>
</dbReference>
<feature type="domain" description="Cas12f1-like TNB" evidence="2">
    <location>
        <begin position="1"/>
        <end position="39"/>
    </location>
</feature>
<dbReference type="Proteomes" id="UP000223364">
    <property type="component" value="Unassembled WGS sequence"/>
</dbReference>
<keyword evidence="1" id="KW-0238">DNA-binding</keyword>
<evidence type="ECO:0000259" key="2">
    <source>
        <dbReference type="Pfam" id="PF07282"/>
    </source>
</evidence>
<dbReference type="AlphaFoldDB" id="A0A2C4PSZ2"/>
<reference evidence="3 4" key="1">
    <citation type="submission" date="2017-09" db="EMBL/GenBank/DDBJ databases">
        <title>Large-scale bioinformatics analysis of Bacillus genomes uncovers conserved roles of natural products in bacterial physiology.</title>
        <authorList>
            <consortium name="Agbiome Team Llc"/>
            <person name="Bleich R.M."/>
            <person name="Grubbs K.J."/>
            <person name="Santa Maria K.C."/>
            <person name="Allen S.E."/>
            <person name="Farag S."/>
            <person name="Shank E.A."/>
            <person name="Bowers A."/>
        </authorList>
    </citation>
    <scope>NUCLEOTIDE SEQUENCE [LARGE SCALE GENOMIC DNA]</scope>
    <source>
        <strain evidence="3 4">AFS044295</strain>
    </source>
</reference>
<dbReference type="InterPro" id="IPR010095">
    <property type="entry name" value="Cas12f1-like_TNB"/>
</dbReference>
<evidence type="ECO:0000256" key="1">
    <source>
        <dbReference type="ARBA" id="ARBA00023125"/>
    </source>
</evidence>
<sequence length="48" mass="5384">STKMCSRCGNKKEMPLCERTYACSCGLTISRDYNAAINIKKEAIRLLV</sequence>
<dbReference type="GO" id="GO:0003677">
    <property type="term" value="F:DNA binding"/>
    <property type="evidence" value="ECO:0007669"/>
    <property type="project" value="UniProtKB-KW"/>
</dbReference>
<accession>A0A2C4PSZ2</accession>
<gene>
    <name evidence="3" type="ORF">COF57_30425</name>
</gene>
<feature type="non-terminal residue" evidence="3">
    <location>
        <position position="1"/>
    </location>
</feature>
<protein>
    <submittedName>
        <fullName evidence="3">Transposase</fullName>
    </submittedName>
</protein>
<evidence type="ECO:0000313" key="4">
    <source>
        <dbReference type="Proteomes" id="UP000223364"/>
    </source>
</evidence>
<dbReference type="RefSeq" id="WP_141555085.1">
    <property type="nucleotide sequence ID" value="NZ_NUSP01000060.1"/>
</dbReference>
<evidence type="ECO:0000313" key="3">
    <source>
        <dbReference type="EMBL" id="PHD55333.1"/>
    </source>
</evidence>
<name>A0A2C4PSZ2_9BACI</name>